<proteinExistence type="predicted"/>
<sequence length="334" mass="36803">MSTDRLNQPSRLDATLHAVLDVLAGTDTDTAAARAGLEPADLDAAVTVYQQAGQQALAQQAGPPAWRQLYIQFTDWDKAEQTASDHLVPVLDLAQQDGLITGWWFIRKHPCWRMRLLPAFGTQQLPLALADLLDELTAAGHIHRWWPGIYEPETAAFGGDTSMTIAHTLFHADSNAILTTGHGELGRRELSLLLCATLMRAAGLEWYEQGDVWHRVIRERPLPSDVPAVKVHAMADSLRQLLIADTSLSGPMLQSVRTLKPATDWVSAFRQAGRDLGAAARDGALDRGLREVIGYHVIFHWNRLGLPARTQSVLAHAAHTAILYPVEPLERPML</sequence>
<keyword evidence="3" id="KW-1185">Reference proteome</keyword>
<organism evidence="2 3">
    <name type="scientific">Streptomyces turgidiscabies (strain Car8)</name>
    <dbReference type="NCBI Taxonomy" id="698760"/>
    <lineage>
        <taxon>Bacteria</taxon>
        <taxon>Bacillati</taxon>
        <taxon>Actinomycetota</taxon>
        <taxon>Actinomycetes</taxon>
        <taxon>Kitasatosporales</taxon>
        <taxon>Streptomycetaceae</taxon>
        <taxon>Streptomyces</taxon>
    </lineage>
</organism>
<dbReference type="GeneID" id="97407683"/>
<dbReference type="EMBL" id="AEJB01000361">
    <property type="protein sequence ID" value="ELP66146.1"/>
    <property type="molecule type" value="Genomic_DNA"/>
</dbReference>
<dbReference type="STRING" id="85558.T45_07733"/>
<comment type="caution">
    <text evidence="2">The sequence shown here is derived from an EMBL/GenBank/DDBJ whole genome shotgun (WGS) entry which is preliminary data.</text>
</comment>
<gene>
    <name evidence="2" type="ORF">STRTUCAR8_01682</name>
</gene>
<evidence type="ECO:0000313" key="3">
    <source>
        <dbReference type="Proteomes" id="UP000010931"/>
    </source>
</evidence>
<feature type="domain" description="Thiopeptide-type bacteriocin biosynthesis" evidence="1">
    <location>
        <begin position="66"/>
        <end position="321"/>
    </location>
</feature>
<dbReference type="Pfam" id="PF14028">
    <property type="entry name" value="Lant_dehydr_C"/>
    <property type="match status" value="1"/>
</dbReference>
<dbReference type="RefSeq" id="WP_006379081.1">
    <property type="nucleotide sequence ID" value="NZ_AEJB01000361.1"/>
</dbReference>
<protein>
    <recommendedName>
        <fullName evidence="1">Thiopeptide-type bacteriocin biosynthesis domain-containing protein</fullName>
    </recommendedName>
</protein>
<dbReference type="Proteomes" id="UP000010931">
    <property type="component" value="Unassembled WGS sequence"/>
</dbReference>
<evidence type="ECO:0000259" key="1">
    <source>
        <dbReference type="Pfam" id="PF14028"/>
    </source>
</evidence>
<accession>L7F581</accession>
<name>L7F581_STRT8</name>
<reference evidence="2 3" key="1">
    <citation type="journal article" date="2011" name="Plasmid">
        <title>Streptomyces turgidiscabies Car8 contains a modular pathogenicity island that shares virulence genes with other actinobacterial plant pathogens.</title>
        <authorList>
            <person name="Huguet-Tapia J.C."/>
            <person name="Badger J.H."/>
            <person name="Loria R."/>
            <person name="Pettis G.S."/>
        </authorList>
    </citation>
    <scope>NUCLEOTIDE SEQUENCE [LARGE SCALE GENOMIC DNA]</scope>
    <source>
        <strain evidence="2 3">Car8</strain>
    </source>
</reference>
<dbReference type="InterPro" id="IPR023809">
    <property type="entry name" value="Thiopep_bacteriocin_synth_dom"/>
</dbReference>
<dbReference type="AlphaFoldDB" id="L7F581"/>
<dbReference type="PATRIC" id="fig|698760.3.peg.5218"/>
<dbReference type="NCBIfam" id="TIGR03891">
    <property type="entry name" value="thiopep_ocin"/>
    <property type="match status" value="1"/>
</dbReference>
<evidence type="ECO:0000313" key="2">
    <source>
        <dbReference type="EMBL" id="ELP66146.1"/>
    </source>
</evidence>